<dbReference type="AlphaFoldDB" id="A0A5J9T8T7"/>
<evidence type="ECO:0000313" key="2">
    <source>
        <dbReference type="EMBL" id="TVU07786.1"/>
    </source>
</evidence>
<gene>
    <name evidence="2" type="ORF">EJB05_41155</name>
</gene>
<dbReference type="PANTHER" id="PTHR10004">
    <property type="entry name" value="OS06G0538200 PROTEIN"/>
    <property type="match status" value="1"/>
</dbReference>
<organism evidence="2 3">
    <name type="scientific">Eragrostis curvula</name>
    <name type="common">weeping love grass</name>
    <dbReference type="NCBI Taxonomy" id="38414"/>
    <lineage>
        <taxon>Eukaryota</taxon>
        <taxon>Viridiplantae</taxon>
        <taxon>Streptophyta</taxon>
        <taxon>Embryophyta</taxon>
        <taxon>Tracheophyta</taxon>
        <taxon>Spermatophyta</taxon>
        <taxon>Magnoliopsida</taxon>
        <taxon>Liliopsida</taxon>
        <taxon>Poales</taxon>
        <taxon>Poaceae</taxon>
        <taxon>PACMAD clade</taxon>
        <taxon>Chloridoideae</taxon>
        <taxon>Eragrostideae</taxon>
        <taxon>Eragrostidinae</taxon>
        <taxon>Eragrostis</taxon>
    </lineage>
</organism>
<feature type="region of interest" description="Disordered" evidence="1">
    <location>
        <begin position="1"/>
        <end position="46"/>
    </location>
</feature>
<dbReference type="Gramene" id="TVU07786">
    <property type="protein sequence ID" value="TVU07786"/>
    <property type="gene ID" value="EJB05_41155"/>
</dbReference>
<keyword evidence="3" id="KW-1185">Reference proteome</keyword>
<proteinExistence type="predicted"/>
<evidence type="ECO:0000313" key="3">
    <source>
        <dbReference type="Proteomes" id="UP000324897"/>
    </source>
</evidence>
<comment type="caution">
    <text evidence="2">The sequence shown here is derived from an EMBL/GenBank/DDBJ whole genome shotgun (WGS) entry which is preliminary data.</text>
</comment>
<protein>
    <submittedName>
        <fullName evidence="2">Uncharacterized protein</fullName>
    </submittedName>
</protein>
<dbReference type="Proteomes" id="UP000324897">
    <property type="component" value="Chromosome 3"/>
</dbReference>
<dbReference type="PANTHER" id="PTHR10004:SF8">
    <property type="entry name" value="OS06G0538200 PROTEIN"/>
    <property type="match status" value="1"/>
</dbReference>
<dbReference type="EMBL" id="RWGY01000039">
    <property type="protein sequence ID" value="TVU07786.1"/>
    <property type="molecule type" value="Genomic_DNA"/>
</dbReference>
<reference evidence="2 3" key="1">
    <citation type="journal article" date="2019" name="Sci. Rep.">
        <title>A high-quality genome of Eragrostis curvula grass provides insights into Poaceae evolution and supports new strategies to enhance forage quality.</title>
        <authorList>
            <person name="Carballo J."/>
            <person name="Santos B.A.C.M."/>
            <person name="Zappacosta D."/>
            <person name="Garbus I."/>
            <person name="Selva J.P."/>
            <person name="Gallo C.A."/>
            <person name="Diaz A."/>
            <person name="Albertini E."/>
            <person name="Caccamo M."/>
            <person name="Echenique V."/>
        </authorList>
    </citation>
    <scope>NUCLEOTIDE SEQUENCE [LARGE SCALE GENOMIC DNA]</scope>
    <source>
        <strain evidence="3">cv. Victoria</strain>
        <tissue evidence="2">Leaf</tissue>
    </source>
</reference>
<accession>A0A5J9T8T7</accession>
<dbReference type="OrthoDB" id="1935530at2759"/>
<feature type="region of interest" description="Disordered" evidence="1">
    <location>
        <begin position="332"/>
        <end position="388"/>
    </location>
</feature>
<name>A0A5J9T8T7_9POAL</name>
<sequence>MPESADPVPSQPPPDTSSAAARPDPDMPQRKPLAGGKLRKPVTDKQRAAAEQRLERLRARLSVRSLGNPAARDLPPPHEAALRSLGLFDFARLDLASDAPRPDLVASLVAYYDPNCKRSFVRGVRVAVSRSDLARALYLPSKAASAATTAPPDVDPAVVAPVVLRLLQDYVLHPFQGDEMCILPPEVAAAEQAVREGSAHRVDWAGLIWGLVEKEMLELPNRDDGVCYYGLHLQRLIGSQKPNLFELAEEGDRGEIAPEASIDLDMDEEDEDAVVKSKSLEVLDLVNDDANADARSQGLEEPELGNADARSNGLDVLELGDADKRDKILEESAPSDVDVSGNMEKLESLNEESTIKGSGEPEAMDEDERRNSLDESEAWGGATKGHDL</sequence>
<feature type="non-terminal residue" evidence="2">
    <location>
        <position position="1"/>
    </location>
</feature>
<evidence type="ECO:0000256" key="1">
    <source>
        <dbReference type="SAM" id="MobiDB-lite"/>
    </source>
</evidence>